<keyword evidence="1" id="KW-1133">Transmembrane helix</keyword>
<reference evidence="2 3" key="1">
    <citation type="submission" date="2020-03" db="EMBL/GenBank/DDBJ databases">
        <title>Dissostichus mawsoni Genome sequencing and assembly.</title>
        <authorList>
            <person name="Park H."/>
        </authorList>
    </citation>
    <scope>NUCLEOTIDE SEQUENCE [LARGE SCALE GENOMIC DNA]</scope>
    <source>
        <strain evidence="2">DM0001</strain>
        <tissue evidence="2">Muscle</tissue>
    </source>
</reference>
<gene>
    <name evidence="2" type="ORF">F7725_002879</name>
</gene>
<evidence type="ECO:0000313" key="3">
    <source>
        <dbReference type="Proteomes" id="UP000518266"/>
    </source>
</evidence>
<dbReference type="Proteomes" id="UP000518266">
    <property type="component" value="Unassembled WGS sequence"/>
</dbReference>
<evidence type="ECO:0000313" key="2">
    <source>
        <dbReference type="EMBL" id="KAF3845801.1"/>
    </source>
</evidence>
<proteinExistence type="predicted"/>
<dbReference type="AlphaFoldDB" id="A0A7J5Y9Z9"/>
<name>A0A7J5Y9Z9_DISMA</name>
<keyword evidence="3" id="KW-1185">Reference proteome</keyword>
<comment type="caution">
    <text evidence="2">The sequence shown here is derived from an EMBL/GenBank/DDBJ whole genome shotgun (WGS) entry which is preliminary data.</text>
</comment>
<organism evidence="2 3">
    <name type="scientific">Dissostichus mawsoni</name>
    <name type="common">Antarctic cod</name>
    <dbReference type="NCBI Taxonomy" id="36200"/>
    <lineage>
        <taxon>Eukaryota</taxon>
        <taxon>Metazoa</taxon>
        <taxon>Chordata</taxon>
        <taxon>Craniata</taxon>
        <taxon>Vertebrata</taxon>
        <taxon>Euteleostomi</taxon>
        <taxon>Actinopterygii</taxon>
        <taxon>Neopterygii</taxon>
        <taxon>Teleostei</taxon>
        <taxon>Neoteleostei</taxon>
        <taxon>Acanthomorphata</taxon>
        <taxon>Eupercaria</taxon>
        <taxon>Perciformes</taxon>
        <taxon>Notothenioidei</taxon>
        <taxon>Nototheniidae</taxon>
        <taxon>Dissostichus</taxon>
    </lineage>
</organism>
<dbReference type="EMBL" id="JAAKFY010000014">
    <property type="protein sequence ID" value="KAF3845801.1"/>
    <property type="molecule type" value="Genomic_DNA"/>
</dbReference>
<sequence length="138" mass="16613">MNNVDNVKLRKRTENIRIKGKRKRGRREEFKMISTISFLLTPPLSFHMQCYLLALLYSGRRTRANSQWTDVQTERSHHNWGCKDKEVNKKICQKRQRPRTLKLRLCVMAQQREEAPPLRLHQKLLWSLQYMDFHPLPA</sequence>
<protein>
    <submittedName>
        <fullName evidence="2">Uncharacterized protein</fullName>
    </submittedName>
</protein>
<evidence type="ECO:0000256" key="1">
    <source>
        <dbReference type="SAM" id="Phobius"/>
    </source>
</evidence>
<feature type="transmembrane region" description="Helical" evidence="1">
    <location>
        <begin position="32"/>
        <end position="57"/>
    </location>
</feature>
<keyword evidence="1" id="KW-0812">Transmembrane</keyword>
<keyword evidence="1" id="KW-0472">Membrane</keyword>
<accession>A0A7J5Y9Z9</accession>